<accession>A0A679JPF9</accession>
<gene>
    <name evidence="1" type="ORF">MBLL_00433</name>
</gene>
<dbReference type="EMBL" id="LR743510">
    <property type="protein sequence ID" value="CAA2136980.1"/>
    <property type="molecule type" value="Genomic_DNA"/>
</dbReference>
<sequence>MDEWAKAHAALCKAAIDRHLADGGQHRGRFGMDLVLSMKASVKALPAERAHAIKMLGNRLVRDVEQATPVKVLGLAEKTFLREEREQLMFDIGTLLSGKFPRSQ</sequence>
<proteinExistence type="predicted"/>
<dbReference type="RefSeq" id="WP_339159027.1">
    <property type="nucleotide sequence ID" value="NZ_LR743510.1"/>
</dbReference>
<name>A0A679JPF9_9HYPH</name>
<reference evidence="1" key="1">
    <citation type="submission" date="2019-12" db="EMBL/GenBank/DDBJ databases">
        <authorList>
            <person name="Cremers G."/>
        </authorList>
    </citation>
    <scope>NUCLEOTIDE SEQUENCE</scope>
    <source>
        <strain evidence="1">Mbul2</strain>
        <plasmid evidence="1">1</plasmid>
    </source>
</reference>
<dbReference type="AlphaFoldDB" id="A0A679JPF9"/>
<geneLocation type="plasmid" evidence="1">
    <name>1</name>
</geneLocation>
<protein>
    <submittedName>
        <fullName evidence="1">Uncharacterized protein</fullName>
    </submittedName>
</protein>
<keyword evidence="1" id="KW-0614">Plasmid</keyword>
<evidence type="ECO:0000313" key="1">
    <source>
        <dbReference type="EMBL" id="CAA2136980.1"/>
    </source>
</evidence>
<organism evidence="1">
    <name type="scientific">Methylobacterium bullatum</name>
    <dbReference type="NCBI Taxonomy" id="570505"/>
    <lineage>
        <taxon>Bacteria</taxon>
        <taxon>Pseudomonadati</taxon>
        <taxon>Pseudomonadota</taxon>
        <taxon>Alphaproteobacteria</taxon>
        <taxon>Hyphomicrobiales</taxon>
        <taxon>Methylobacteriaceae</taxon>
        <taxon>Methylobacterium</taxon>
    </lineage>
</organism>